<keyword evidence="3" id="KW-0804">Transcription</keyword>
<dbReference type="EMBL" id="CP012199">
    <property type="protein sequence ID" value="AMG74855.1"/>
    <property type="molecule type" value="Genomic_DNA"/>
</dbReference>
<dbReference type="AlphaFoldDB" id="A0AA86GMQ9"/>
<dbReference type="RefSeq" id="WP_067105470.1">
    <property type="nucleotide sequence ID" value="NZ_CP012199.1"/>
</dbReference>
<organism evidence="5 6">
    <name type="scientific">Sphingopyxis granuli</name>
    <dbReference type="NCBI Taxonomy" id="267128"/>
    <lineage>
        <taxon>Bacteria</taxon>
        <taxon>Pseudomonadati</taxon>
        <taxon>Pseudomonadota</taxon>
        <taxon>Alphaproteobacteria</taxon>
        <taxon>Sphingomonadales</taxon>
        <taxon>Sphingomonadaceae</taxon>
        <taxon>Sphingopyxis</taxon>
    </lineage>
</organism>
<dbReference type="InterPro" id="IPR008920">
    <property type="entry name" value="TF_FadR/GntR_C"/>
</dbReference>
<dbReference type="SMART" id="SM00895">
    <property type="entry name" value="FCD"/>
    <property type="match status" value="1"/>
</dbReference>
<name>A0AA86GMQ9_9SPHN</name>
<dbReference type="PANTHER" id="PTHR43537">
    <property type="entry name" value="TRANSCRIPTIONAL REGULATOR, GNTR FAMILY"/>
    <property type="match status" value="1"/>
</dbReference>
<dbReference type="PROSITE" id="PS50949">
    <property type="entry name" value="HTH_GNTR"/>
    <property type="match status" value="1"/>
</dbReference>
<reference evidence="5 6" key="1">
    <citation type="journal article" date="2016" name="BMC Genomics">
        <title>Genomic analysis of the nitrate-respiring Sphingopyxis granuli (formerly Sphingomonas macrogoltabida) strain TFA.</title>
        <authorList>
            <person name="Garcia-Romero I."/>
            <person name="Perez-Pulido A.J."/>
            <person name="Gonzalez-Flores Y.E."/>
            <person name="Reyes-Ramirez F."/>
            <person name="Santero E."/>
            <person name="Floriano B."/>
        </authorList>
    </citation>
    <scope>NUCLEOTIDE SEQUENCE [LARGE SCALE GENOMIC DNA]</scope>
    <source>
        <strain evidence="5 6">TFA</strain>
    </source>
</reference>
<evidence type="ECO:0000313" key="6">
    <source>
        <dbReference type="Proteomes" id="UP000058599"/>
    </source>
</evidence>
<dbReference type="PRINTS" id="PR00035">
    <property type="entry name" value="HTHGNTR"/>
</dbReference>
<evidence type="ECO:0000259" key="4">
    <source>
        <dbReference type="PROSITE" id="PS50949"/>
    </source>
</evidence>
<dbReference type="KEGG" id="sgi:SGRAN_2495"/>
<dbReference type="SUPFAM" id="SSF48008">
    <property type="entry name" value="GntR ligand-binding domain-like"/>
    <property type="match status" value="1"/>
</dbReference>
<protein>
    <submittedName>
        <fullName evidence="5">Transcriptional regulator, GntR family</fullName>
    </submittedName>
</protein>
<dbReference type="Pfam" id="PF07729">
    <property type="entry name" value="FCD"/>
    <property type="match status" value="1"/>
</dbReference>
<evidence type="ECO:0000313" key="5">
    <source>
        <dbReference type="EMBL" id="AMG74855.1"/>
    </source>
</evidence>
<dbReference type="GO" id="GO:0003700">
    <property type="term" value="F:DNA-binding transcription factor activity"/>
    <property type="evidence" value="ECO:0007669"/>
    <property type="project" value="InterPro"/>
</dbReference>
<gene>
    <name evidence="5" type="ORF">SGRAN_2495</name>
</gene>
<accession>A0AA86GMQ9</accession>
<evidence type="ECO:0000256" key="1">
    <source>
        <dbReference type="ARBA" id="ARBA00023015"/>
    </source>
</evidence>
<keyword evidence="6" id="KW-1185">Reference proteome</keyword>
<keyword evidence="2" id="KW-0238">DNA-binding</keyword>
<dbReference type="InterPro" id="IPR036388">
    <property type="entry name" value="WH-like_DNA-bd_sf"/>
</dbReference>
<evidence type="ECO:0000256" key="3">
    <source>
        <dbReference type="ARBA" id="ARBA00023163"/>
    </source>
</evidence>
<dbReference type="CDD" id="cd07377">
    <property type="entry name" value="WHTH_GntR"/>
    <property type="match status" value="1"/>
</dbReference>
<feature type="domain" description="HTH gntR-type" evidence="4">
    <location>
        <begin position="24"/>
        <end position="94"/>
    </location>
</feature>
<dbReference type="PANTHER" id="PTHR43537:SF5">
    <property type="entry name" value="UXU OPERON TRANSCRIPTIONAL REGULATOR"/>
    <property type="match status" value="1"/>
</dbReference>
<dbReference type="SMART" id="SM00345">
    <property type="entry name" value="HTH_GNTR"/>
    <property type="match status" value="1"/>
</dbReference>
<dbReference type="InterPro" id="IPR036390">
    <property type="entry name" value="WH_DNA-bd_sf"/>
</dbReference>
<dbReference type="SUPFAM" id="SSF46785">
    <property type="entry name" value="Winged helix' DNA-binding domain"/>
    <property type="match status" value="1"/>
</dbReference>
<proteinExistence type="predicted"/>
<dbReference type="InterPro" id="IPR000524">
    <property type="entry name" value="Tscrpt_reg_HTH_GntR"/>
</dbReference>
<dbReference type="GO" id="GO:0003677">
    <property type="term" value="F:DNA binding"/>
    <property type="evidence" value="ECO:0007669"/>
    <property type="project" value="UniProtKB-KW"/>
</dbReference>
<dbReference type="Gene3D" id="1.20.120.530">
    <property type="entry name" value="GntR ligand-binding domain-like"/>
    <property type="match status" value="1"/>
</dbReference>
<keyword evidence="1" id="KW-0805">Transcription regulation</keyword>
<evidence type="ECO:0000256" key="2">
    <source>
        <dbReference type="ARBA" id="ARBA00023125"/>
    </source>
</evidence>
<dbReference type="Proteomes" id="UP000058599">
    <property type="component" value="Chromosome"/>
</dbReference>
<dbReference type="Pfam" id="PF00392">
    <property type="entry name" value="GntR"/>
    <property type="match status" value="1"/>
</dbReference>
<sequence>MATRTKTPRREREPVAKSQPIHVPKAAEIIAEKLRRRIVLGELKAGDALPAEAEMMLEFSVSRSSLREAFRVLEAESLIEVKRGAGGGARIKLPKDEIAAKSIGTLLQIRGASLKEVLEARLIIEPPLMRALATTRTDDDLKALRDHLAKERDNLENFNVFALATAEFHRILMQRAGNVVLALMTGMLDDIFRRHVTHFIARAREDQLELNKVALANHTLLTDMIESRNAEAAAAVWRQHMQQLKDIVLGELGEASVLDLYGGQLIPQ</sequence>
<dbReference type="Gene3D" id="1.10.10.10">
    <property type="entry name" value="Winged helix-like DNA-binding domain superfamily/Winged helix DNA-binding domain"/>
    <property type="match status" value="1"/>
</dbReference>
<dbReference type="InterPro" id="IPR011711">
    <property type="entry name" value="GntR_C"/>
</dbReference>